<proteinExistence type="predicted"/>
<reference evidence="2 3" key="1">
    <citation type="submission" date="2023-11" db="EMBL/GenBank/DDBJ databases">
        <title>Peredibacter starrii A3.12.</title>
        <authorList>
            <person name="Mitchell R.J."/>
        </authorList>
    </citation>
    <scope>NUCLEOTIDE SEQUENCE [LARGE SCALE GENOMIC DNA]</scope>
    <source>
        <strain evidence="2 3">A3.12</strain>
    </source>
</reference>
<organism evidence="2 3">
    <name type="scientific">Peredibacter starrii</name>
    <dbReference type="NCBI Taxonomy" id="28202"/>
    <lineage>
        <taxon>Bacteria</taxon>
        <taxon>Pseudomonadati</taxon>
        <taxon>Bdellovibrionota</taxon>
        <taxon>Bacteriovoracia</taxon>
        <taxon>Bacteriovoracales</taxon>
        <taxon>Bacteriovoracaceae</taxon>
        <taxon>Peredibacter</taxon>
    </lineage>
</organism>
<protein>
    <recommendedName>
        <fullName evidence="4">Peptidase family M48</fullName>
    </recommendedName>
</protein>
<evidence type="ECO:0000313" key="3">
    <source>
        <dbReference type="Proteomes" id="UP001324634"/>
    </source>
</evidence>
<dbReference type="Proteomes" id="UP001324634">
    <property type="component" value="Chromosome"/>
</dbReference>
<evidence type="ECO:0008006" key="4">
    <source>
        <dbReference type="Google" id="ProtNLM"/>
    </source>
</evidence>
<name>A0AAX4HJ09_9BACT</name>
<feature type="signal peptide" evidence="1">
    <location>
        <begin position="1"/>
        <end position="17"/>
    </location>
</feature>
<dbReference type="KEGG" id="psti:SOO65_11015"/>
<dbReference type="AlphaFoldDB" id="A0AAX4HJ09"/>
<keyword evidence="1" id="KW-0732">Signal</keyword>
<keyword evidence="3" id="KW-1185">Reference proteome</keyword>
<feature type="chain" id="PRO_5043746779" description="Peptidase family M48" evidence="1">
    <location>
        <begin position="18"/>
        <end position="231"/>
    </location>
</feature>
<evidence type="ECO:0000313" key="2">
    <source>
        <dbReference type="EMBL" id="WPU63214.1"/>
    </source>
</evidence>
<evidence type="ECO:0000256" key="1">
    <source>
        <dbReference type="SAM" id="SignalP"/>
    </source>
</evidence>
<dbReference type="EMBL" id="CP139487">
    <property type="protein sequence ID" value="WPU63214.1"/>
    <property type="molecule type" value="Genomic_DNA"/>
</dbReference>
<dbReference type="RefSeq" id="WP_321389508.1">
    <property type="nucleotide sequence ID" value="NZ_CP139487.1"/>
</dbReference>
<accession>A0AAX4HJ09</accession>
<gene>
    <name evidence="2" type="ORF">SOO65_11015</name>
</gene>
<sequence>MKNWFLILLLFSTQAFAHLDEVVPFTAGSKLSRTRFRTVIQILKTRFAPLSQKDGRVLEFYTDYESDWAQGFARRWETDQVHIYGGLAAIPNVTEDSFALVVCHELGHLYAGTPYSDSHNRIAVEGQADYWATLRCFKEVVGELPKLTPSRNASELCKDEETCARALDAALVLTAFYADNRSIPHPKLSTPDTSVVTEVLKTHPEPQCRLDTYRAGLFGMKQPTCWMPWNI</sequence>